<dbReference type="Pfam" id="PF14449">
    <property type="entry name" value="PT-TG"/>
    <property type="match status" value="1"/>
</dbReference>
<dbReference type="InterPro" id="IPR051768">
    <property type="entry name" value="Bact_secretion_toxin"/>
</dbReference>
<gene>
    <name evidence="5" type="ORF">C0674_03715</name>
</gene>
<dbReference type="EMBL" id="CP025688">
    <property type="protein sequence ID" value="QAA21800.1"/>
    <property type="molecule type" value="Genomic_DNA"/>
</dbReference>
<keyword evidence="2" id="KW-0964">Secreted</keyword>
<accession>A0ABX5Q576</accession>
<keyword evidence="6" id="KW-1185">Reference proteome</keyword>
<comment type="subcellular location">
    <subcellularLocation>
        <location evidence="1">Secreted</location>
    </subcellularLocation>
</comment>
<evidence type="ECO:0000313" key="5">
    <source>
        <dbReference type="EMBL" id="QAA21800.1"/>
    </source>
</evidence>
<evidence type="ECO:0000256" key="1">
    <source>
        <dbReference type="ARBA" id="ARBA00004613"/>
    </source>
</evidence>
<feature type="domain" description="LXG" evidence="4">
    <location>
        <begin position="14"/>
        <end position="249"/>
    </location>
</feature>
<comment type="similarity">
    <text evidence="3">In the N-terminal section; belongs to the LXG family.</text>
</comment>
<dbReference type="RefSeq" id="WP_128166311.1">
    <property type="nucleotide sequence ID" value="NZ_CP025688.1"/>
</dbReference>
<dbReference type="Proteomes" id="UP000285882">
    <property type="component" value="Chromosome"/>
</dbReference>
<dbReference type="PANTHER" id="PTHR34976">
    <property type="entry name" value="RIBONUCLEASE YQCG-RELATED"/>
    <property type="match status" value="1"/>
</dbReference>
<dbReference type="InterPro" id="IPR006829">
    <property type="entry name" value="LXG_dom"/>
</dbReference>
<organism evidence="5 6">
    <name type="scientific">Sporolactobacillus terrae</name>
    <dbReference type="NCBI Taxonomy" id="269673"/>
    <lineage>
        <taxon>Bacteria</taxon>
        <taxon>Bacillati</taxon>
        <taxon>Bacillota</taxon>
        <taxon>Bacilli</taxon>
        <taxon>Bacillales</taxon>
        <taxon>Sporolactobacillaceae</taxon>
        <taxon>Sporolactobacillus</taxon>
    </lineage>
</organism>
<evidence type="ECO:0000313" key="6">
    <source>
        <dbReference type="Proteomes" id="UP000285882"/>
    </source>
</evidence>
<name>A0ABX5Q576_9BACL</name>
<evidence type="ECO:0000256" key="2">
    <source>
        <dbReference type="ARBA" id="ARBA00022525"/>
    </source>
</evidence>
<dbReference type="PROSITE" id="PS51756">
    <property type="entry name" value="LXG"/>
    <property type="match status" value="1"/>
</dbReference>
<proteinExistence type="inferred from homology"/>
<sequence>MRANLGGASGSATDTQTYTAESLIAAAKAHAAHYQTLRGQFHTLRHAFQQISGLGPDFQGKGAEAIKQFYTAQVNVVDAWLRLIDKKIAYYQGVSGTIEEKNLAGDTQIQVPFLNEDLSMGYARAKEMVREQRADISKTLSSISDLVPINVFSNHEVDQALDVADKKRAQTVLDVQDLDQNLTNEYRQVNEDLPYIASLYGELINATRQGADVQPMHFNAQAYHDSKIVHVQDEMKKETQHYLRYKQQQETVREMEKQREAEVNRPWYQKAGSAVATFAGELSGYYDYLRAVEGVDPETGRKLSAGERVAAGAMAASTFIPIIGWGGRIAKGGAAIYKTARGMEAAGKALNANEQANRTLKVLSQSEKGINALFAANGITQAATGRDLFGKQLTKEEQQNSLLQGVFMMNLFTRKLVISPVQKAIVHEQGQAFKDHVTKIVHNARGTVRSSKWKPAMTGVSNGFTKMGDDVEDTAKTHRMAKSEMDVTQADEVSKDKIEGSRKNEVHGIELDRSNHGRYTNRLDYLHNKFGAMSASELHAEINRRQLRRMLEDYSPSDYARNWQGSTPYFGIDEYVDKFYSKGTVLYAGEPSPSGYFSENEVILNSGKDAQKLFEGLQVKPFFAEGMDKAIYREKMGAYRLNADLIGANGFAKANPQFGKGGLEQIFMPDFQELLHNKFISRIDGGEIELKNIEVSLDEYDEMLEKVELLSK</sequence>
<evidence type="ECO:0000259" key="4">
    <source>
        <dbReference type="PROSITE" id="PS51756"/>
    </source>
</evidence>
<dbReference type="PANTHER" id="PTHR34976:SF2">
    <property type="entry name" value="TYPE VII SECRETION SYSTEM PROTEIN ESSD"/>
    <property type="match status" value="1"/>
</dbReference>
<protein>
    <recommendedName>
        <fullName evidence="4">LXG domain-containing protein</fullName>
    </recommendedName>
</protein>
<dbReference type="InterPro" id="IPR027797">
    <property type="entry name" value="PT-TG_dom"/>
</dbReference>
<evidence type="ECO:0000256" key="3">
    <source>
        <dbReference type="ARBA" id="ARBA00034117"/>
    </source>
</evidence>
<reference evidence="5 6" key="1">
    <citation type="submission" date="2018-01" db="EMBL/GenBank/DDBJ databases">
        <title>Complete genome sequencing of Sporolactobacillus terrae DLG3.</title>
        <authorList>
            <person name="Nam Y.-D."/>
            <person name="Kang J."/>
            <person name="Chung W.-H."/>
        </authorList>
    </citation>
    <scope>NUCLEOTIDE SEQUENCE [LARGE SCALE GENOMIC DNA]</scope>
    <source>
        <strain evidence="5 6">DLG3</strain>
    </source>
</reference>
<dbReference type="Pfam" id="PF04740">
    <property type="entry name" value="LXG"/>
    <property type="match status" value="1"/>
</dbReference>